<evidence type="ECO:0000313" key="4">
    <source>
        <dbReference type="EMBL" id="ARE83599.1"/>
    </source>
</evidence>
<accession>A0A1V0RP88</accession>
<dbReference type="PANTHER" id="PTHR32027:SF9">
    <property type="entry name" value="BLL3847 PROTEIN"/>
    <property type="match status" value="1"/>
</dbReference>
<feature type="domain" description="Amidohydrolase 3" evidence="3">
    <location>
        <begin position="177"/>
        <end position="422"/>
    </location>
</feature>
<dbReference type="Proteomes" id="UP000192273">
    <property type="component" value="Chromosome"/>
</dbReference>
<dbReference type="InterPro" id="IPR032466">
    <property type="entry name" value="Metal_Hydrolase"/>
</dbReference>
<dbReference type="Gene3D" id="2.30.40.10">
    <property type="entry name" value="Urease, subunit C, domain 1"/>
    <property type="match status" value="1"/>
</dbReference>
<dbReference type="Pfam" id="PF07969">
    <property type="entry name" value="Amidohydro_3"/>
    <property type="match status" value="1"/>
</dbReference>
<protein>
    <submittedName>
        <fullName evidence="4">Cytosine deaminase</fullName>
        <ecNumber evidence="4">3.5.4.1</ecNumber>
    </submittedName>
</protein>
<dbReference type="KEGG" id="rmm:ROSMUCSMR3_02126"/>
<evidence type="ECO:0000256" key="1">
    <source>
        <dbReference type="ARBA" id="ARBA00022723"/>
    </source>
</evidence>
<evidence type="ECO:0000313" key="5">
    <source>
        <dbReference type="Proteomes" id="UP000192273"/>
    </source>
</evidence>
<dbReference type="FunFam" id="3.20.20.140:FF:000019">
    <property type="entry name" value="Cytosine deaminase"/>
    <property type="match status" value="1"/>
</dbReference>
<dbReference type="GO" id="GO:0004131">
    <property type="term" value="F:cytosine deaminase activity"/>
    <property type="evidence" value="ECO:0007669"/>
    <property type="project" value="UniProtKB-EC"/>
</dbReference>
<dbReference type="EC" id="3.5.4.1" evidence="4"/>
<dbReference type="Gene3D" id="3.20.20.140">
    <property type="entry name" value="Metal-dependent hydrolases"/>
    <property type="match status" value="1"/>
</dbReference>
<keyword evidence="1" id="KW-0479">Metal-binding</keyword>
<dbReference type="GO" id="GO:0046872">
    <property type="term" value="F:metal ion binding"/>
    <property type="evidence" value="ECO:0007669"/>
    <property type="project" value="UniProtKB-KW"/>
</dbReference>
<dbReference type="AlphaFoldDB" id="A0A1V0RP88"/>
<dbReference type="SUPFAM" id="SSF51338">
    <property type="entry name" value="Composite domain of metallo-dependent hydrolases"/>
    <property type="match status" value="1"/>
</dbReference>
<dbReference type="CDD" id="cd01293">
    <property type="entry name" value="Bact_CD"/>
    <property type="match status" value="1"/>
</dbReference>
<keyword evidence="5" id="KW-1185">Reference proteome</keyword>
<dbReference type="PANTHER" id="PTHR32027">
    <property type="entry name" value="CYTOSINE DEAMINASE"/>
    <property type="match status" value="1"/>
</dbReference>
<name>A0A1V0RP88_9RHOB</name>
<dbReference type="EMBL" id="CP020474">
    <property type="protein sequence ID" value="ARE83599.1"/>
    <property type="molecule type" value="Genomic_DNA"/>
</dbReference>
<reference evidence="4 5" key="1">
    <citation type="submission" date="2017-03" db="EMBL/GenBank/DDBJ databases">
        <title>Genome Sequence of Roseovarius mucosus strain SMR3 Isolated from a culture of the Diatom Skeletonema marinoi.</title>
        <authorList>
            <person name="Topel M."/>
            <person name="Pinder M."/>
            <person name="Johansson O.N."/>
            <person name="Kourtchenko O."/>
            <person name="Godhe A."/>
            <person name="Clarke A.K."/>
        </authorList>
    </citation>
    <scope>NUCLEOTIDE SEQUENCE [LARGE SCALE GENOMIC DNA]</scope>
    <source>
        <strain evidence="4 5">SMR3</strain>
    </source>
</reference>
<evidence type="ECO:0000259" key="3">
    <source>
        <dbReference type="Pfam" id="PF07969"/>
    </source>
</evidence>
<dbReference type="InterPro" id="IPR052349">
    <property type="entry name" value="Metallo-hydrolase_Enzymes"/>
</dbReference>
<gene>
    <name evidence="4" type="primary">codA</name>
    <name evidence="4" type="ORF">ROSMUCSMR3_02126</name>
</gene>
<organism evidence="4 5">
    <name type="scientific">Roseovarius mucosus</name>
    <dbReference type="NCBI Taxonomy" id="215743"/>
    <lineage>
        <taxon>Bacteria</taxon>
        <taxon>Pseudomonadati</taxon>
        <taxon>Pseudomonadota</taxon>
        <taxon>Alphaproteobacteria</taxon>
        <taxon>Rhodobacterales</taxon>
        <taxon>Roseobacteraceae</taxon>
        <taxon>Roseovarius</taxon>
    </lineage>
</organism>
<evidence type="ECO:0000256" key="2">
    <source>
        <dbReference type="ARBA" id="ARBA00022801"/>
    </source>
</evidence>
<dbReference type="InterPro" id="IPR011059">
    <property type="entry name" value="Metal-dep_hydrolase_composite"/>
</dbReference>
<sequence>MHQSSKPTSVPRWLRNEKKGSLMDLTFHNITLPSEPGQAFDLGVHGGKIVEMKAAGTLEQGDKALHLNGRIVLPGFVETHIHLDKSCILDRCQMKGGLQEAIAEVVGLKAAFTEEDVAFRAAKTLRKCVLKGTTQMRTHVEVDPVVGLRGFEGVKHAIAEFAWAIDVEICVFPQDGLLNNPGTDELMVAALKDGAGSVGAAPYTDTNPHGQIDRVFEMARDFDVDIDMHLDFGSDATSLDVDYVCRKADEYGWGGRVAVGHVTKFANMSAHRLTALSRRLADAGVAVTVLPSTDLFLMHRDHTENLSVPRGVTPIHLMAAEGVNCSLSTNNVLNPFTPFGDCSLIRMANLYANIAQIGRREDMAGCLDMVSSRSAKLLNLKDYGIQKGAPADLVVIDARDATMAVAELAQPMYGFKRGKPVFTHALPELHSH</sequence>
<proteinExistence type="predicted"/>
<dbReference type="InterPro" id="IPR013108">
    <property type="entry name" value="Amidohydro_3"/>
</dbReference>
<dbReference type="SUPFAM" id="SSF51556">
    <property type="entry name" value="Metallo-dependent hydrolases"/>
    <property type="match status" value="1"/>
</dbReference>
<keyword evidence="2 4" id="KW-0378">Hydrolase</keyword>